<dbReference type="EMBL" id="BSNL01000001">
    <property type="protein sequence ID" value="GLQ25290.1"/>
    <property type="molecule type" value="Genomic_DNA"/>
</dbReference>
<sequence>MIAMTDPIPVLDTQRLTLRAPRKSDLPTLTAFFETERSHMVGGPADANETFAKLASRIGHWAIRGHGVWHIEHRKTGDFLGWVGIGNPPAFDEPELGWTLFAHAEGQGYAYEAARAARAYAAVHLDLDRPISYIHADNSRSLALAAKLGATYEREGVVLNKPCQVWRHPSQVETA</sequence>
<proteinExistence type="predicted"/>
<dbReference type="Gene3D" id="3.40.630.30">
    <property type="match status" value="1"/>
</dbReference>
<organism evidence="2 3">
    <name type="scientific">Sulfitobacter pacificus</name>
    <dbReference type="NCBI Taxonomy" id="1499314"/>
    <lineage>
        <taxon>Bacteria</taxon>
        <taxon>Pseudomonadati</taxon>
        <taxon>Pseudomonadota</taxon>
        <taxon>Alphaproteobacteria</taxon>
        <taxon>Rhodobacterales</taxon>
        <taxon>Roseobacteraceae</taxon>
        <taxon>Sulfitobacter</taxon>
    </lineage>
</organism>
<dbReference type="Proteomes" id="UP001161388">
    <property type="component" value="Unassembled WGS sequence"/>
</dbReference>
<reference evidence="2" key="2">
    <citation type="submission" date="2023-01" db="EMBL/GenBank/DDBJ databases">
        <title>Draft genome sequence of Sulfitobacter pacificus strain NBRC 109915.</title>
        <authorList>
            <person name="Sun Q."/>
            <person name="Mori K."/>
        </authorList>
    </citation>
    <scope>NUCLEOTIDE SEQUENCE</scope>
    <source>
        <strain evidence="2">NBRC 109915</strain>
    </source>
</reference>
<dbReference type="InterPro" id="IPR000182">
    <property type="entry name" value="GNAT_dom"/>
</dbReference>
<dbReference type="PANTHER" id="PTHR43792:SF1">
    <property type="entry name" value="N-ACETYLTRANSFERASE DOMAIN-CONTAINING PROTEIN"/>
    <property type="match status" value="1"/>
</dbReference>
<reference evidence="2" key="1">
    <citation type="journal article" date="2014" name="Int. J. Syst. Evol. Microbiol.">
        <title>Complete genome of a new Firmicutes species belonging to the dominant human colonic microbiota ('Ruminococcus bicirculans') reveals two chromosomes and a selective capacity to utilize plant glucans.</title>
        <authorList>
            <consortium name="NISC Comparative Sequencing Program"/>
            <person name="Wegmann U."/>
            <person name="Louis P."/>
            <person name="Goesmann A."/>
            <person name="Henrissat B."/>
            <person name="Duncan S.H."/>
            <person name="Flint H.J."/>
        </authorList>
    </citation>
    <scope>NUCLEOTIDE SEQUENCE</scope>
    <source>
        <strain evidence="2">NBRC 109915</strain>
    </source>
</reference>
<dbReference type="InterPro" id="IPR051531">
    <property type="entry name" value="N-acetyltransferase"/>
</dbReference>
<evidence type="ECO:0000313" key="2">
    <source>
        <dbReference type="EMBL" id="GLQ25290.1"/>
    </source>
</evidence>
<accession>A0ABQ5VCU4</accession>
<gene>
    <name evidence="2" type="ORF">GCM10007927_00930</name>
</gene>
<dbReference type="SUPFAM" id="SSF55729">
    <property type="entry name" value="Acyl-CoA N-acyltransferases (Nat)"/>
    <property type="match status" value="1"/>
</dbReference>
<dbReference type="PANTHER" id="PTHR43792">
    <property type="entry name" value="GNAT FAMILY, PUTATIVE (AFU_ORTHOLOGUE AFUA_3G00765)-RELATED-RELATED"/>
    <property type="match status" value="1"/>
</dbReference>
<dbReference type="Pfam" id="PF13302">
    <property type="entry name" value="Acetyltransf_3"/>
    <property type="match status" value="1"/>
</dbReference>
<evidence type="ECO:0000313" key="3">
    <source>
        <dbReference type="Proteomes" id="UP001161388"/>
    </source>
</evidence>
<evidence type="ECO:0000259" key="1">
    <source>
        <dbReference type="Pfam" id="PF13302"/>
    </source>
</evidence>
<dbReference type="InterPro" id="IPR016181">
    <property type="entry name" value="Acyl_CoA_acyltransferase"/>
</dbReference>
<protein>
    <submittedName>
        <fullName evidence="2">Acetyltransferase</fullName>
    </submittedName>
</protein>
<name>A0ABQ5VCU4_9RHOB</name>
<keyword evidence="3" id="KW-1185">Reference proteome</keyword>
<comment type="caution">
    <text evidence="2">The sequence shown here is derived from an EMBL/GenBank/DDBJ whole genome shotgun (WGS) entry which is preliminary data.</text>
</comment>
<feature type="domain" description="N-acetyltransferase" evidence="1">
    <location>
        <begin position="15"/>
        <end position="151"/>
    </location>
</feature>